<dbReference type="GO" id="GO:0005975">
    <property type="term" value="P:carbohydrate metabolic process"/>
    <property type="evidence" value="ECO:0007669"/>
    <property type="project" value="InterPro"/>
</dbReference>
<accession>A0A9P1BG64</accession>
<dbReference type="EMBL" id="CAMXCT010000001">
    <property type="protein sequence ID" value="CAI3971918.1"/>
    <property type="molecule type" value="Genomic_DNA"/>
</dbReference>
<dbReference type="OrthoDB" id="447119at2759"/>
<dbReference type="Gene3D" id="2.60.40.1180">
    <property type="entry name" value="Golgi alpha-mannosidase II"/>
    <property type="match status" value="1"/>
</dbReference>
<dbReference type="PANTHER" id="PTHR38784:SF1">
    <property type="entry name" value="SUCROSE PHOSPHORYLASE"/>
    <property type="match status" value="1"/>
</dbReference>
<keyword evidence="2" id="KW-0808">Transferase</keyword>
<dbReference type="CDD" id="cd11356">
    <property type="entry name" value="AmyAc_Sucrose_phosphorylase-like_1"/>
    <property type="match status" value="1"/>
</dbReference>
<evidence type="ECO:0000313" key="5">
    <source>
        <dbReference type="EMBL" id="CAL1125293.1"/>
    </source>
</evidence>
<keyword evidence="1" id="KW-0328">Glycosyltransferase</keyword>
<evidence type="ECO:0000256" key="2">
    <source>
        <dbReference type="ARBA" id="ARBA00022679"/>
    </source>
</evidence>
<comment type="caution">
    <text evidence="4">The sequence shown here is derived from an EMBL/GenBank/DDBJ whole genome shotgun (WGS) entry which is preliminary data.</text>
</comment>
<dbReference type="InterPro" id="IPR006047">
    <property type="entry name" value="GH13_cat_dom"/>
</dbReference>
<dbReference type="EMBL" id="CAMXCT030000001">
    <property type="protein sequence ID" value="CAL4759230.1"/>
    <property type="molecule type" value="Genomic_DNA"/>
</dbReference>
<reference evidence="4" key="1">
    <citation type="submission" date="2022-10" db="EMBL/GenBank/DDBJ databases">
        <authorList>
            <person name="Chen Y."/>
            <person name="Dougan E. K."/>
            <person name="Chan C."/>
            <person name="Rhodes N."/>
            <person name="Thang M."/>
        </authorList>
    </citation>
    <scope>NUCLEOTIDE SEQUENCE</scope>
</reference>
<evidence type="ECO:0000313" key="7">
    <source>
        <dbReference type="Proteomes" id="UP001152797"/>
    </source>
</evidence>
<dbReference type="GO" id="GO:0016757">
    <property type="term" value="F:glycosyltransferase activity"/>
    <property type="evidence" value="ECO:0007669"/>
    <property type="project" value="UniProtKB-KW"/>
</dbReference>
<protein>
    <submittedName>
        <fullName evidence="6">Glucosylglycerate phosphorylase (GGa phosphorylase) (GGaP)</fullName>
    </submittedName>
</protein>
<sequence>MLLDAQAISRLRSHLEHLYGDDSTAALETLSQVLAQYGTLTRDEEPSTWDERDVALIAYGDQIHAPDKTSLAALGEFLDGAGFDQLLNTIHLLPFFPYSSDDGFSVIDYRQVDPKAGTWEDIDRLGSNYRLAFDLVLNHCSRESQWFKDYLAGKPPYDEYFVEADPTVDLSAVTRPRSLPLLTEFETSRGTRHLWTTFSDDQIDLNYASPKLMAEMMDVLLFYVQHGARIVRLDAIAYLWKEPGTTCIHLPRTHTVVRLMREVLSMVAPGVWLLSETNVPHQENISYFGAGDEAQLVYQFSLPPLLLDAYLNEDAGPLTAWLPEVCETLPGTTFFNFTASHDGVGVRPLEGLVPNERIDRLVEAVKQRGGAVSTRKRPDGTDSPYELNISYLSALGEPGGMDPTLHARRFLASQAIMLSLRGIPGIYFHSLVGTPNDVEGWKSSGIPRRINRHRYELSELESVLGEADGLQAQVLEGYQHLLKTRIAQSAFHPEAQQHPLVLPVDGVFGFVRQSNEANQQIVVLANLCGTSRSVDLSVIEAGPLSRDLLTGQNIEDPTDFQLQPYQVVWLEAKSH</sequence>
<proteinExistence type="predicted"/>
<dbReference type="Proteomes" id="UP001152797">
    <property type="component" value="Unassembled WGS sequence"/>
</dbReference>
<dbReference type="InterPro" id="IPR016377">
    <property type="entry name" value="Sucrose_GGa_phosphorylase-rel"/>
</dbReference>
<dbReference type="Pfam" id="PF00128">
    <property type="entry name" value="Alpha-amylase"/>
    <property type="match status" value="1"/>
</dbReference>
<evidence type="ECO:0000313" key="4">
    <source>
        <dbReference type="EMBL" id="CAI3971918.1"/>
    </source>
</evidence>
<keyword evidence="7" id="KW-1185">Reference proteome</keyword>
<reference evidence="5" key="2">
    <citation type="submission" date="2024-04" db="EMBL/GenBank/DDBJ databases">
        <authorList>
            <person name="Chen Y."/>
            <person name="Shah S."/>
            <person name="Dougan E. K."/>
            <person name="Thang M."/>
            <person name="Chan C."/>
        </authorList>
    </citation>
    <scope>NUCLEOTIDE SEQUENCE [LARGE SCALE GENOMIC DNA]</scope>
</reference>
<dbReference type="SUPFAM" id="SSF51445">
    <property type="entry name" value="(Trans)glycosidases"/>
    <property type="match status" value="1"/>
</dbReference>
<dbReference type="PIRSF" id="PIRSF003059">
    <property type="entry name" value="Sucrose_phosphorylase"/>
    <property type="match status" value="1"/>
</dbReference>
<dbReference type="InterPro" id="IPR017853">
    <property type="entry name" value="GH"/>
</dbReference>
<organism evidence="4">
    <name type="scientific">Cladocopium goreaui</name>
    <dbReference type="NCBI Taxonomy" id="2562237"/>
    <lineage>
        <taxon>Eukaryota</taxon>
        <taxon>Sar</taxon>
        <taxon>Alveolata</taxon>
        <taxon>Dinophyceae</taxon>
        <taxon>Suessiales</taxon>
        <taxon>Symbiodiniaceae</taxon>
        <taxon>Cladocopium</taxon>
    </lineage>
</organism>
<dbReference type="AlphaFoldDB" id="A0A9P1BG64"/>
<dbReference type="InterPro" id="IPR013780">
    <property type="entry name" value="Glyco_hydro_b"/>
</dbReference>
<dbReference type="PANTHER" id="PTHR38784">
    <property type="entry name" value="SUCROSE PHOSPHORYLASE"/>
    <property type="match status" value="1"/>
</dbReference>
<dbReference type="InterPro" id="IPR045857">
    <property type="entry name" value="O16G_dom_2"/>
</dbReference>
<evidence type="ECO:0000256" key="1">
    <source>
        <dbReference type="ARBA" id="ARBA00022676"/>
    </source>
</evidence>
<evidence type="ECO:0000313" key="6">
    <source>
        <dbReference type="EMBL" id="CAL4759230.1"/>
    </source>
</evidence>
<dbReference type="SMART" id="SM00642">
    <property type="entry name" value="Aamy"/>
    <property type="match status" value="1"/>
</dbReference>
<name>A0A9P1BG64_9DINO</name>
<dbReference type="InterPro" id="IPR033746">
    <property type="entry name" value="GGa_phosphorylase"/>
</dbReference>
<dbReference type="EMBL" id="CAMXCT020000001">
    <property type="protein sequence ID" value="CAL1125293.1"/>
    <property type="molecule type" value="Genomic_DNA"/>
</dbReference>
<dbReference type="Gene3D" id="3.90.400.10">
    <property type="entry name" value="Oligo-1,6-glucosidase, Domain 2"/>
    <property type="match status" value="1"/>
</dbReference>
<feature type="domain" description="Glycosyl hydrolase family 13 catalytic" evidence="3">
    <location>
        <begin position="53"/>
        <end position="449"/>
    </location>
</feature>
<dbReference type="Gene3D" id="3.20.20.80">
    <property type="entry name" value="Glycosidases"/>
    <property type="match status" value="1"/>
</dbReference>
<gene>
    <name evidence="4" type="ORF">C1SCF055_LOCUS508</name>
</gene>
<evidence type="ECO:0000259" key="3">
    <source>
        <dbReference type="SMART" id="SM00642"/>
    </source>
</evidence>